<evidence type="ECO:0000313" key="2">
    <source>
        <dbReference type="EMBL" id="SCO92453.1"/>
    </source>
</evidence>
<dbReference type="EMBL" id="FMJY01000011">
    <property type="protein sequence ID" value="SCO92453.1"/>
    <property type="molecule type" value="Genomic_DNA"/>
</dbReference>
<dbReference type="AlphaFoldDB" id="A0A2H3TV07"/>
<accession>A0A2H3TV07</accession>
<feature type="region of interest" description="Disordered" evidence="1">
    <location>
        <begin position="1"/>
        <end position="67"/>
    </location>
</feature>
<feature type="compositionally biased region" description="Basic and acidic residues" evidence="1">
    <location>
        <begin position="54"/>
        <end position="67"/>
    </location>
</feature>
<sequence length="140" mass="16307">MDHLISISPDLSSSSYFPIFEDNEAGPAPRDRPEEDLFVRERPVNPLQEIPQPYEKRPKSKDLSRDDRVGLQKMKEWTGWTATEITRWVPFTARQVQYALDNPPTPQKSNPRPGGHRLTEEELQRLDQFLRDNPRGRDIA</sequence>
<feature type="compositionally biased region" description="Basic and acidic residues" evidence="1">
    <location>
        <begin position="117"/>
        <end position="140"/>
    </location>
</feature>
<feature type="compositionally biased region" description="Basic and acidic residues" evidence="1">
    <location>
        <begin position="29"/>
        <end position="43"/>
    </location>
</feature>
<evidence type="ECO:0000256" key="1">
    <source>
        <dbReference type="SAM" id="MobiDB-lite"/>
    </source>
</evidence>
<reference evidence="3" key="1">
    <citation type="submission" date="2016-09" db="EMBL/GenBank/DDBJ databases">
        <authorList>
            <person name="Guldener U."/>
        </authorList>
    </citation>
    <scope>NUCLEOTIDE SEQUENCE [LARGE SCALE GENOMIC DNA]</scope>
    <source>
        <strain evidence="3">V64-1</strain>
    </source>
</reference>
<feature type="region of interest" description="Disordered" evidence="1">
    <location>
        <begin position="98"/>
        <end position="140"/>
    </location>
</feature>
<evidence type="ECO:0000313" key="3">
    <source>
        <dbReference type="Proteomes" id="UP000219369"/>
    </source>
</evidence>
<gene>
    <name evidence="2" type="ORF">FRV6_16581</name>
</gene>
<feature type="compositionally biased region" description="Low complexity" evidence="1">
    <location>
        <begin position="1"/>
        <end position="15"/>
    </location>
</feature>
<proteinExistence type="predicted"/>
<dbReference type="Proteomes" id="UP000219369">
    <property type="component" value="Unassembled WGS sequence"/>
</dbReference>
<organism evidence="2 3">
    <name type="scientific">Fusarium oxysporum</name>
    <name type="common">Fusarium vascular wilt</name>
    <dbReference type="NCBI Taxonomy" id="5507"/>
    <lineage>
        <taxon>Eukaryota</taxon>
        <taxon>Fungi</taxon>
        <taxon>Dikarya</taxon>
        <taxon>Ascomycota</taxon>
        <taxon>Pezizomycotina</taxon>
        <taxon>Sordariomycetes</taxon>
        <taxon>Hypocreomycetidae</taxon>
        <taxon>Hypocreales</taxon>
        <taxon>Nectriaceae</taxon>
        <taxon>Fusarium</taxon>
        <taxon>Fusarium oxysporum species complex</taxon>
    </lineage>
</organism>
<name>A0A2H3TV07_FUSOX</name>
<dbReference type="OrthoDB" id="5020472at2759"/>
<protein>
    <submittedName>
        <fullName evidence="2">Uncharacterized protein</fullName>
    </submittedName>
</protein>